<proteinExistence type="predicted"/>
<evidence type="ECO:0000313" key="1">
    <source>
        <dbReference type="EMBL" id="HJB08643.1"/>
    </source>
</evidence>
<name>A0A9D2L9Y4_9FIRM</name>
<gene>
    <name evidence="1" type="ORF">H9716_12410</name>
</gene>
<organism evidence="1 2">
    <name type="scientific">Candidatus Enterocloster faecavium</name>
    <dbReference type="NCBI Taxonomy" id="2838560"/>
    <lineage>
        <taxon>Bacteria</taxon>
        <taxon>Bacillati</taxon>
        <taxon>Bacillota</taxon>
        <taxon>Clostridia</taxon>
        <taxon>Lachnospirales</taxon>
        <taxon>Lachnospiraceae</taxon>
        <taxon>Enterocloster</taxon>
    </lineage>
</organism>
<reference evidence="1" key="2">
    <citation type="submission" date="2021-04" db="EMBL/GenBank/DDBJ databases">
        <authorList>
            <person name="Gilroy R."/>
        </authorList>
    </citation>
    <scope>NUCLEOTIDE SEQUENCE</scope>
    <source>
        <strain evidence="1">CHK188-4685</strain>
    </source>
</reference>
<sequence length="97" mass="11499">MRAFNFTEEEKRPYWETAKEYIRASGLPLELDYTAFGICPEGAYVYVIPKKKGKKTQELWELAKQKIKGFTQEKRSKPGHKEDTTRLYARIIIPWKE</sequence>
<protein>
    <submittedName>
        <fullName evidence="1">Uncharacterized protein</fullName>
    </submittedName>
</protein>
<dbReference type="Proteomes" id="UP000886804">
    <property type="component" value="Unassembled WGS sequence"/>
</dbReference>
<evidence type="ECO:0000313" key="2">
    <source>
        <dbReference type="Proteomes" id="UP000886804"/>
    </source>
</evidence>
<comment type="caution">
    <text evidence="1">The sequence shown here is derived from an EMBL/GenBank/DDBJ whole genome shotgun (WGS) entry which is preliminary data.</text>
</comment>
<dbReference type="AlphaFoldDB" id="A0A9D2L9Y4"/>
<reference evidence="1" key="1">
    <citation type="journal article" date="2021" name="PeerJ">
        <title>Extensive microbial diversity within the chicken gut microbiome revealed by metagenomics and culture.</title>
        <authorList>
            <person name="Gilroy R."/>
            <person name="Ravi A."/>
            <person name="Getino M."/>
            <person name="Pursley I."/>
            <person name="Horton D.L."/>
            <person name="Alikhan N.F."/>
            <person name="Baker D."/>
            <person name="Gharbi K."/>
            <person name="Hall N."/>
            <person name="Watson M."/>
            <person name="Adriaenssens E.M."/>
            <person name="Foster-Nyarko E."/>
            <person name="Jarju S."/>
            <person name="Secka A."/>
            <person name="Antonio M."/>
            <person name="Oren A."/>
            <person name="Chaudhuri R.R."/>
            <person name="La Ragione R."/>
            <person name="Hildebrand F."/>
            <person name="Pallen M.J."/>
        </authorList>
    </citation>
    <scope>NUCLEOTIDE SEQUENCE</scope>
    <source>
        <strain evidence="1">CHK188-4685</strain>
    </source>
</reference>
<accession>A0A9D2L9Y4</accession>
<dbReference type="EMBL" id="DWYS01000145">
    <property type="protein sequence ID" value="HJB08643.1"/>
    <property type="molecule type" value="Genomic_DNA"/>
</dbReference>